<keyword evidence="4" id="KW-1134">Transmembrane beta strand</keyword>
<dbReference type="InterPro" id="IPR023614">
    <property type="entry name" value="Porin_dom_sf"/>
</dbReference>
<reference evidence="11 12" key="1">
    <citation type="submission" date="2015-09" db="EMBL/GenBank/DDBJ databases">
        <title>Draft genome of the parasitic nematode Teladorsagia circumcincta isolate WARC Sus (inbred).</title>
        <authorList>
            <person name="Mitreva M."/>
        </authorList>
    </citation>
    <scope>NUCLEOTIDE SEQUENCE [LARGE SCALE GENOMIC DNA]</scope>
    <source>
        <strain evidence="11 12">S</strain>
    </source>
</reference>
<sequence>QQVSMLSYGARYTTPIWTAAATLGSSGAHFTYYHKQAENLAFGVEFESNSNVGEAVGTFAYVAELPDEGVTMRASIDTNWSVGGVFEKRLSQQLPFTLALSGIFNHAKFTSDVVNPPALLYMGVDKYQNEELIKIGFHDHKKVKRCVVAKRINEIVNRLNKTEKKEDIDYRQVLPSCPSEEREQRDIAERRQQRKLEQEKKARELKEAEEREALRRQRHYEDVDWDSPPQKEKDDGNLSDDF</sequence>
<evidence type="ECO:0000256" key="3">
    <source>
        <dbReference type="ARBA" id="ARBA00022448"/>
    </source>
</evidence>
<dbReference type="AlphaFoldDB" id="A0A2G9TUQ7"/>
<accession>A0A2G9TUQ7</accession>
<feature type="compositionally biased region" description="Basic and acidic residues" evidence="10">
    <location>
        <begin position="179"/>
        <end position="222"/>
    </location>
</feature>
<comment type="subcellular location">
    <subcellularLocation>
        <location evidence="1">Mitochondrion outer membrane</location>
        <topology evidence="1">Multi-pass membrane protein</topology>
    </subcellularLocation>
</comment>
<keyword evidence="7" id="KW-0653">Protein transport</keyword>
<organism evidence="11 12">
    <name type="scientific">Teladorsagia circumcincta</name>
    <name type="common">Brown stomach worm</name>
    <name type="synonym">Ostertagia circumcincta</name>
    <dbReference type="NCBI Taxonomy" id="45464"/>
    <lineage>
        <taxon>Eukaryota</taxon>
        <taxon>Metazoa</taxon>
        <taxon>Ecdysozoa</taxon>
        <taxon>Nematoda</taxon>
        <taxon>Chromadorea</taxon>
        <taxon>Rhabditida</taxon>
        <taxon>Rhabditina</taxon>
        <taxon>Rhabditomorpha</taxon>
        <taxon>Strongyloidea</taxon>
        <taxon>Trichostrongylidae</taxon>
        <taxon>Teladorsagia</taxon>
    </lineage>
</organism>
<dbReference type="Pfam" id="PF01459">
    <property type="entry name" value="Porin_3"/>
    <property type="match status" value="1"/>
</dbReference>
<dbReference type="PANTHER" id="PTHR10802">
    <property type="entry name" value="MITOCHONDRIAL IMPORT RECEPTOR SUBUNIT TOM40"/>
    <property type="match status" value="1"/>
</dbReference>
<keyword evidence="8" id="KW-0496">Mitochondrion</keyword>
<evidence type="ECO:0000256" key="8">
    <source>
        <dbReference type="ARBA" id="ARBA00023128"/>
    </source>
</evidence>
<dbReference type="GO" id="GO:0030150">
    <property type="term" value="P:protein import into mitochondrial matrix"/>
    <property type="evidence" value="ECO:0007669"/>
    <property type="project" value="InterPro"/>
</dbReference>
<evidence type="ECO:0000256" key="2">
    <source>
        <dbReference type="ARBA" id="ARBA00010510"/>
    </source>
</evidence>
<proteinExistence type="inferred from homology"/>
<evidence type="ECO:0000256" key="9">
    <source>
        <dbReference type="ARBA" id="ARBA00023136"/>
    </source>
</evidence>
<dbReference type="EMBL" id="KZ353132">
    <property type="protein sequence ID" value="PIO61714.1"/>
    <property type="molecule type" value="Genomic_DNA"/>
</dbReference>
<evidence type="ECO:0000256" key="5">
    <source>
        <dbReference type="ARBA" id="ARBA00022692"/>
    </source>
</evidence>
<feature type="region of interest" description="Disordered" evidence="10">
    <location>
        <begin position="175"/>
        <end position="242"/>
    </location>
</feature>
<dbReference type="OrthoDB" id="19656at2759"/>
<evidence type="ECO:0000256" key="7">
    <source>
        <dbReference type="ARBA" id="ARBA00022927"/>
    </source>
</evidence>
<evidence type="ECO:0008006" key="13">
    <source>
        <dbReference type="Google" id="ProtNLM"/>
    </source>
</evidence>
<dbReference type="InterPro" id="IPR027246">
    <property type="entry name" value="Porin_Euk/Tom40"/>
</dbReference>
<feature type="non-terminal residue" evidence="11">
    <location>
        <position position="1"/>
    </location>
</feature>
<keyword evidence="6" id="KW-1000">Mitochondrion outer membrane</keyword>
<dbReference type="Gene3D" id="2.40.160.10">
    <property type="entry name" value="Porin"/>
    <property type="match status" value="1"/>
</dbReference>
<evidence type="ECO:0000313" key="11">
    <source>
        <dbReference type="EMBL" id="PIO61714.1"/>
    </source>
</evidence>
<name>A0A2G9TUQ7_TELCI</name>
<dbReference type="GO" id="GO:0008320">
    <property type="term" value="F:protein transmembrane transporter activity"/>
    <property type="evidence" value="ECO:0007669"/>
    <property type="project" value="InterPro"/>
</dbReference>
<gene>
    <name evidence="11" type="ORF">TELCIR_16753</name>
</gene>
<evidence type="ECO:0000256" key="10">
    <source>
        <dbReference type="SAM" id="MobiDB-lite"/>
    </source>
</evidence>
<dbReference type="InterPro" id="IPR037930">
    <property type="entry name" value="Tom40"/>
</dbReference>
<evidence type="ECO:0000256" key="6">
    <source>
        <dbReference type="ARBA" id="ARBA00022787"/>
    </source>
</evidence>
<feature type="non-terminal residue" evidence="11">
    <location>
        <position position="242"/>
    </location>
</feature>
<evidence type="ECO:0000256" key="1">
    <source>
        <dbReference type="ARBA" id="ARBA00004374"/>
    </source>
</evidence>
<keyword evidence="3" id="KW-0813">Transport</keyword>
<keyword evidence="12" id="KW-1185">Reference proteome</keyword>
<evidence type="ECO:0000313" key="12">
    <source>
        <dbReference type="Proteomes" id="UP000230423"/>
    </source>
</evidence>
<dbReference type="Proteomes" id="UP000230423">
    <property type="component" value="Unassembled WGS sequence"/>
</dbReference>
<keyword evidence="5" id="KW-0812">Transmembrane</keyword>
<dbReference type="GO" id="GO:0005741">
    <property type="term" value="C:mitochondrial outer membrane"/>
    <property type="evidence" value="ECO:0007669"/>
    <property type="project" value="UniProtKB-SubCell"/>
</dbReference>
<evidence type="ECO:0000256" key="4">
    <source>
        <dbReference type="ARBA" id="ARBA00022452"/>
    </source>
</evidence>
<comment type="similarity">
    <text evidence="2">Belongs to the Tom40 family.</text>
</comment>
<protein>
    <recommendedName>
        <fullName evidence="13">Eukaryotic porin</fullName>
    </recommendedName>
</protein>
<keyword evidence="9" id="KW-0472">Membrane</keyword>